<dbReference type="PANTHER" id="PTHR24286:SF24">
    <property type="entry name" value="LANOSTEROL 14-ALPHA DEMETHYLASE"/>
    <property type="match status" value="1"/>
</dbReference>
<dbReference type="PRINTS" id="PR00385">
    <property type="entry name" value="P450"/>
</dbReference>
<evidence type="ECO:0000256" key="1">
    <source>
        <dbReference type="ARBA" id="ARBA00001971"/>
    </source>
</evidence>
<reference evidence="9 10" key="1">
    <citation type="submission" date="2021-08" db="EMBL/GenBank/DDBJ databases">
        <authorList>
            <person name="Tuo L."/>
        </authorList>
    </citation>
    <scope>NUCLEOTIDE SEQUENCE [LARGE SCALE GENOMIC DNA]</scope>
    <source>
        <strain evidence="9 10">JCM 31229</strain>
    </source>
</reference>
<evidence type="ECO:0000256" key="7">
    <source>
        <dbReference type="ARBA" id="ARBA00023033"/>
    </source>
</evidence>
<evidence type="ECO:0000313" key="10">
    <source>
        <dbReference type="Proteomes" id="UP000706039"/>
    </source>
</evidence>
<dbReference type="InterPro" id="IPR017972">
    <property type="entry name" value="Cyt_P450_CS"/>
</dbReference>
<comment type="similarity">
    <text evidence="2 8">Belongs to the cytochrome P450 family.</text>
</comment>
<keyword evidence="4 8" id="KW-0479">Metal-binding</keyword>
<dbReference type="Proteomes" id="UP000706039">
    <property type="component" value="Unassembled WGS sequence"/>
</dbReference>
<keyword evidence="10" id="KW-1185">Reference proteome</keyword>
<dbReference type="InterPro" id="IPR036396">
    <property type="entry name" value="Cyt_P450_sf"/>
</dbReference>
<dbReference type="Gene3D" id="1.10.630.10">
    <property type="entry name" value="Cytochrome P450"/>
    <property type="match status" value="1"/>
</dbReference>
<dbReference type="SUPFAM" id="SSF48264">
    <property type="entry name" value="Cytochrome P450"/>
    <property type="match status" value="1"/>
</dbReference>
<evidence type="ECO:0000256" key="8">
    <source>
        <dbReference type="RuleBase" id="RU000461"/>
    </source>
</evidence>
<keyword evidence="6 8" id="KW-0408">Iron</keyword>
<dbReference type="CDD" id="cd11045">
    <property type="entry name" value="CYP136-like"/>
    <property type="match status" value="1"/>
</dbReference>
<dbReference type="Pfam" id="PF00067">
    <property type="entry name" value="p450"/>
    <property type="match status" value="1"/>
</dbReference>
<evidence type="ECO:0000313" key="9">
    <source>
        <dbReference type="EMBL" id="MBY8825913.1"/>
    </source>
</evidence>
<dbReference type="InterPro" id="IPR002403">
    <property type="entry name" value="Cyt_P450_E_grp-IV"/>
</dbReference>
<protein>
    <submittedName>
        <fullName evidence="9">Cytochrome P450</fullName>
    </submittedName>
</protein>
<dbReference type="InterPro" id="IPR001128">
    <property type="entry name" value="Cyt_P450"/>
</dbReference>
<keyword evidence="3 8" id="KW-0349">Heme</keyword>
<comment type="caution">
    <text evidence="9">The sequence shown here is derived from an EMBL/GenBank/DDBJ whole genome shotgun (WGS) entry which is preliminary data.</text>
</comment>
<dbReference type="PROSITE" id="PS00086">
    <property type="entry name" value="CYTOCHROME_P450"/>
    <property type="match status" value="1"/>
</dbReference>
<dbReference type="EMBL" id="JAINVV010000013">
    <property type="protein sequence ID" value="MBY8825913.1"/>
    <property type="molecule type" value="Genomic_DNA"/>
</dbReference>
<dbReference type="PANTHER" id="PTHR24286">
    <property type="entry name" value="CYTOCHROME P450 26"/>
    <property type="match status" value="1"/>
</dbReference>
<evidence type="ECO:0000256" key="5">
    <source>
        <dbReference type="ARBA" id="ARBA00023002"/>
    </source>
</evidence>
<organism evidence="9 10">
    <name type="scientific">Sphingomonas colocasiae</name>
    <dbReference type="NCBI Taxonomy" id="1848973"/>
    <lineage>
        <taxon>Bacteria</taxon>
        <taxon>Pseudomonadati</taxon>
        <taxon>Pseudomonadota</taxon>
        <taxon>Alphaproteobacteria</taxon>
        <taxon>Sphingomonadales</taxon>
        <taxon>Sphingomonadaceae</taxon>
        <taxon>Sphingomonas</taxon>
    </lineage>
</organism>
<sequence>MAYAHSFEANPHWLPRGVGQAIDHIPGHDGRPFVGSTLDQLRDPHAFTRRMHAQYGPVYRIRSFGGRTVTLLGPDANELILFDRDKLFSSEQGWGPMLNLLFPRGLMLIDFEKHRAHRRVLSVAFKPEPMRRYAESLNEGIAARIPDWSGRDIRFYPEIKQLTLDLAASSFLGIPFGPEAQRVNQAFVDMVQATVGIVRIPLPFTDMRRGVKGREYLLDYFGREVPKRRDGDGEDIFSQICRATHEDGRLLADDEIVDHMNFLMMAAHDTITSSLTSMISELSRNPEWEEKLRAEMLGLGLNGDSLPYERVDDLVLTDYAFKETLRLIPPVPSIPRRAVRDFSFGDYDFPAGTYVAAAVAFTHRMPELWPDPERFDPMRFAPEEARGRHKFAWVPFGGGAHMCLGLHFAYLQAKTFLYHLLTTHRIVRTHQGETAWQYWPIPKPKDGLPIRFERL</sequence>
<evidence type="ECO:0000256" key="6">
    <source>
        <dbReference type="ARBA" id="ARBA00023004"/>
    </source>
</evidence>
<dbReference type="RefSeq" id="WP_222993018.1">
    <property type="nucleotide sequence ID" value="NZ_JAINVV010000013.1"/>
</dbReference>
<accession>A0ABS7PXA5</accession>
<proteinExistence type="inferred from homology"/>
<evidence type="ECO:0000256" key="2">
    <source>
        <dbReference type="ARBA" id="ARBA00010617"/>
    </source>
</evidence>
<keyword evidence="7 8" id="KW-0503">Monooxygenase</keyword>
<keyword evidence="5 8" id="KW-0560">Oxidoreductase</keyword>
<name>A0ABS7PXA5_9SPHN</name>
<evidence type="ECO:0000256" key="3">
    <source>
        <dbReference type="ARBA" id="ARBA00022617"/>
    </source>
</evidence>
<gene>
    <name evidence="9" type="ORF">K7G82_26670</name>
</gene>
<evidence type="ECO:0000256" key="4">
    <source>
        <dbReference type="ARBA" id="ARBA00022723"/>
    </source>
</evidence>
<comment type="cofactor">
    <cofactor evidence="1">
        <name>heme</name>
        <dbReference type="ChEBI" id="CHEBI:30413"/>
    </cofactor>
</comment>
<dbReference type="PRINTS" id="PR00465">
    <property type="entry name" value="EP450IV"/>
</dbReference>